<evidence type="ECO:0000256" key="9">
    <source>
        <dbReference type="SAM" id="Phobius"/>
    </source>
</evidence>
<organism evidence="11 12">
    <name type="scientific">Anabarilius grahami</name>
    <name type="common">Kanglang fish</name>
    <name type="synonym">Barilius grahami</name>
    <dbReference type="NCBI Taxonomy" id="495550"/>
    <lineage>
        <taxon>Eukaryota</taxon>
        <taxon>Metazoa</taxon>
        <taxon>Chordata</taxon>
        <taxon>Craniata</taxon>
        <taxon>Vertebrata</taxon>
        <taxon>Euteleostomi</taxon>
        <taxon>Actinopterygii</taxon>
        <taxon>Neopterygii</taxon>
        <taxon>Teleostei</taxon>
        <taxon>Ostariophysi</taxon>
        <taxon>Cypriniformes</taxon>
        <taxon>Xenocyprididae</taxon>
        <taxon>Xenocypridinae</taxon>
        <taxon>Xenocypridinae incertae sedis</taxon>
        <taxon>Anabarilius</taxon>
    </lineage>
</organism>
<name>A0A3N0Z0K4_ANAGA</name>
<feature type="transmembrane region" description="Helical" evidence="9">
    <location>
        <begin position="171"/>
        <end position="191"/>
    </location>
</feature>
<dbReference type="Gene3D" id="1.20.1070.10">
    <property type="entry name" value="Rhodopsin 7-helix transmembrane proteins"/>
    <property type="match status" value="2"/>
</dbReference>
<dbReference type="InterPro" id="IPR017452">
    <property type="entry name" value="GPCR_Rhodpsn_7TM"/>
</dbReference>
<keyword evidence="12" id="KW-1185">Reference proteome</keyword>
<evidence type="ECO:0000256" key="6">
    <source>
        <dbReference type="ARBA" id="ARBA00023170"/>
    </source>
</evidence>
<dbReference type="EMBL" id="RJVU01017312">
    <property type="protein sequence ID" value="ROL52087.1"/>
    <property type="molecule type" value="Genomic_DNA"/>
</dbReference>
<dbReference type="GO" id="GO:0035025">
    <property type="term" value="P:positive regulation of Rho protein signal transduction"/>
    <property type="evidence" value="ECO:0007669"/>
    <property type="project" value="TreeGrafter"/>
</dbReference>
<reference evidence="11 12" key="1">
    <citation type="submission" date="2018-10" db="EMBL/GenBank/DDBJ databases">
        <title>Genome assembly for a Yunnan-Guizhou Plateau 3E fish, Anabarilius grahami (Regan), and its evolutionary and genetic applications.</title>
        <authorList>
            <person name="Jiang W."/>
        </authorList>
    </citation>
    <scope>NUCLEOTIDE SEQUENCE [LARGE SCALE GENOMIC DNA]</scope>
    <source>
        <strain evidence="11">AG-KIZ</strain>
        <tissue evidence="11">Muscle</tissue>
    </source>
</reference>
<dbReference type="GO" id="GO:0007200">
    <property type="term" value="P:phospholipase C-activating G protein-coupled receptor signaling pathway"/>
    <property type="evidence" value="ECO:0007669"/>
    <property type="project" value="TreeGrafter"/>
</dbReference>
<comment type="subcellular location">
    <subcellularLocation>
        <location evidence="1">Membrane</location>
        <topology evidence="1">Multi-pass membrane protein</topology>
    </subcellularLocation>
</comment>
<keyword evidence="8" id="KW-0807">Transducer</keyword>
<dbReference type="GO" id="GO:0004930">
    <property type="term" value="F:G protein-coupled receptor activity"/>
    <property type="evidence" value="ECO:0007669"/>
    <property type="project" value="UniProtKB-KW"/>
</dbReference>
<evidence type="ECO:0000256" key="1">
    <source>
        <dbReference type="ARBA" id="ARBA00004141"/>
    </source>
</evidence>
<evidence type="ECO:0000256" key="3">
    <source>
        <dbReference type="ARBA" id="ARBA00022989"/>
    </source>
</evidence>
<feature type="transmembrane region" description="Helical" evidence="9">
    <location>
        <begin position="96"/>
        <end position="112"/>
    </location>
</feature>
<keyword evidence="2 9" id="KW-0812">Transmembrane</keyword>
<evidence type="ECO:0000256" key="8">
    <source>
        <dbReference type="ARBA" id="ARBA00023224"/>
    </source>
</evidence>
<evidence type="ECO:0000313" key="12">
    <source>
        <dbReference type="Proteomes" id="UP000281406"/>
    </source>
</evidence>
<dbReference type="AlphaFoldDB" id="A0A3N0Z0K4"/>
<dbReference type="PANTHER" id="PTHR24232:SF53">
    <property type="entry name" value="G-PROTEIN COUPLED RECEPTORS FAMILY 1 PROFILE DOMAIN-CONTAINING PROTEIN"/>
    <property type="match status" value="1"/>
</dbReference>
<sequence length="277" mass="31483">MGELTNASTCVPVMLSEYFRTCSNLSSNFIAIALSINLVLGLPPNCYILWLTMKEMIQGQSTKTFVFSTALVEIFFCASYVFVIPQHFYKCIKCELGVLFLGLVLLIGRPLFQSCICVERYIGVLHPVTFLKFKPMKYRIVISITGWILTICLCILVSVNVIGLYNLLLPGFLFFFSIKLFTCLMVLKALLRPGPGDDIKKRNGVNRDKLKAFWIIVMVLVSSVLTYGPSTISLVLYYFIDWERFLWSWSISMCLGLMSGFVQPILYLKRVGKLPFC</sequence>
<feature type="transmembrane region" description="Helical" evidence="9">
    <location>
        <begin position="140"/>
        <end position="165"/>
    </location>
</feature>
<keyword evidence="4" id="KW-0297">G-protein coupled receptor</keyword>
<keyword evidence="6 11" id="KW-0675">Receptor</keyword>
<keyword evidence="3 9" id="KW-1133">Transmembrane helix</keyword>
<feature type="transmembrane region" description="Helical" evidence="9">
    <location>
        <begin position="64"/>
        <end position="84"/>
    </location>
</feature>
<feature type="transmembrane region" description="Helical" evidence="9">
    <location>
        <begin position="212"/>
        <end position="240"/>
    </location>
</feature>
<keyword evidence="7" id="KW-0325">Glycoprotein</keyword>
<dbReference type="PROSITE" id="PS50262">
    <property type="entry name" value="G_PROTEIN_RECEP_F1_2"/>
    <property type="match status" value="1"/>
</dbReference>
<evidence type="ECO:0000256" key="2">
    <source>
        <dbReference type="ARBA" id="ARBA00022692"/>
    </source>
</evidence>
<dbReference type="SUPFAM" id="SSF81321">
    <property type="entry name" value="Family A G protein-coupled receptor-like"/>
    <property type="match status" value="1"/>
</dbReference>
<protein>
    <submittedName>
        <fullName evidence="11">Proteinase-activated receptor 3</fullName>
    </submittedName>
</protein>
<evidence type="ECO:0000256" key="5">
    <source>
        <dbReference type="ARBA" id="ARBA00023136"/>
    </source>
</evidence>
<dbReference type="OrthoDB" id="8747610at2759"/>
<keyword evidence="5 9" id="KW-0472">Membrane</keyword>
<accession>A0A3N0Z0K4</accession>
<proteinExistence type="predicted"/>
<dbReference type="GO" id="GO:0005886">
    <property type="term" value="C:plasma membrane"/>
    <property type="evidence" value="ECO:0007669"/>
    <property type="project" value="TreeGrafter"/>
</dbReference>
<dbReference type="PANTHER" id="PTHR24232">
    <property type="entry name" value="G-PROTEIN COUPLED RECEPTOR"/>
    <property type="match status" value="1"/>
</dbReference>
<feature type="transmembrane region" description="Helical" evidence="9">
    <location>
        <begin position="246"/>
        <end position="268"/>
    </location>
</feature>
<evidence type="ECO:0000256" key="7">
    <source>
        <dbReference type="ARBA" id="ARBA00023180"/>
    </source>
</evidence>
<feature type="transmembrane region" description="Helical" evidence="9">
    <location>
        <begin position="29"/>
        <end position="52"/>
    </location>
</feature>
<comment type="caution">
    <text evidence="11">The sequence shown here is derived from an EMBL/GenBank/DDBJ whole genome shotgun (WGS) entry which is preliminary data.</text>
</comment>
<evidence type="ECO:0000313" key="11">
    <source>
        <dbReference type="EMBL" id="ROL52087.1"/>
    </source>
</evidence>
<dbReference type="Proteomes" id="UP000281406">
    <property type="component" value="Unassembled WGS sequence"/>
</dbReference>
<evidence type="ECO:0000256" key="4">
    <source>
        <dbReference type="ARBA" id="ARBA00023040"/>
    </source>
</evidence>
<feature type="domain" description="G-protein coupled receptors family 1 profile" evidence="10">
    <location>
        <begin position="44"/>
        <end position="267"/>
    </location>
</feature>
<evidence type="ECO:0000259" key="10">
    <source>
        <dbReference type="PROSITE" id="PS50262"/>
    </source>
</evidence>
<gene>
    <name evidence="11" type="ORF">DPX16_5964</name>
</gene>